<dbReference type="EMBL" id="CAADIK010000009">
    <property type="protein sequence ID" value="VFR64090.1"/>
    <property type="molecule type" value="Genomic_DNA"/>
</dbReference>
<feature type="region of interest" description="Disordered" evidence="1">
    <location>
        <begin position="1"/>
        <end position="48"/>
    </location>
</feature>
<organism evidence="7">
    <name type="scientific">plant metagenome</name>
    <dbReference type="NCBI Taxonomy" id="1297885"/>
    <lineage>
        <taxon>unclassified sequences</taxon>
        <taxon>metagenomes</taxon>
        <taxon>organismal metagenomes</taxon>
    </lineage>
</organism>
<proteinExistence type="predicted"/>
<dbReference type="AlphaFoldDB" id="A0A484YVH4"/>
<evidence type="ECO:0000256" key="1">
    <source>
        <dbReference type="SAM" id="MobiDB-lite"/>
    </source>
</evidence>
<sequence>MHGGTTGKTGASGHGGKSSKRGLDRDRGRQAPTVSIDGGPRRTGHGFP</sequence>
<dbReference type="EMBL" id="CAADIO010000040">
    <property type="protein sequence ID" value="VFR94771.1"/>
    <property type="molecule type" value="Genomic_DNA"/>
</dbReference>
<dbReference type="EMBL" id="CAADIP010000017">
    <property type="protein sequence ID" value="VFR86786.1"/>
    <property type="molecule type" value="Genomic_DNA"/>
</dbReference>
<dbReference type="EMBL" id="CAADII010000043">
    <property type="protein sequence ID" value="VFR55401.1"/>
    <property type="molecule type" value="Genomic_DNA"/>
</dbReference>
<reference evidence="7" key="1">
    <citation type="submission" date="2019-03" db="EMBL/GenBank/DDBJ databases">
        <authorList>
            <person name="Danneels B."/>
        </authorList>
    </citation>
    <scope>NUCLEOTIDE SEQUENCE</scope>
</reference>
<gene>
    <name evidence="2" type="ORF">AMP9_1625</name>
    <name evidence="3" type="ORF">BRI6_2994</name>
    <name evidence="4" type="ORF">BRI9_3051</name>
    <name evidence="5" type="ORF">IVO3_3051</name>
    <name evidence="6" type="ORF">RAN3_1604</name>
    <name evidence="7" type="ORF">RAN7_3023</name>
</gene>
<evidence type="ECO:0000313" key="3">
    <source>
        <dbReference type="EMBL" id="VFR55401.1"/>
    </source>
</evidence>
<dbReference type="EMBL" id="CAADHY010000018">
    <property type="protein sequence ID" value="VFR24089.1"/>
    <property type="molecule type" value="Genomic_DNA"/>
</dbReference>
<evidence type="ECO:0000313" key="2">
    <source>
        <dbReference type="EMBL" id="VFR24089.1"/>
    </source>
</evidence>
<evidence type="ECO:0000313" key="4">
    <source>
        <dbReference type="EMBL" id="VFR64090.1"/>
    </source>
</evidence>
<evidence type="ECO:0000313" key="7">
    <source>
        <dbReference type="EMBL" id="VFS39335.1"/>
    </source>
</evidence>
<dbReference type="EMBL" id="CAADIZ010000084">
    <property type="protein sequence ID" value="VFS39335.1"/>
    <property type="molecule type" value="Genomic_DNA"/>
</dbReference>
<feature type="compositionally biased region" description="Gly residues" evidence="1">
    <location>
        <begin position="1"/>
        <end position="16"/>
    </location>
</feature>
<accession>A0A484YVH4</accession>
<evidence type="ECO:0000313" key="6">
    <source>
        <dbReference type="EMBL" id="VFR94771.1"/>
    </source>
</evidence>
<evidence type="ECO:0000313" key="5">
    <source>
        <dbReference type="EMBL" id="VFR86786.1"/>
    </source>
</evidence>
<name>A0A484YVH4_9ZZZZ</name>
<protein>
    <submittedName>
        <fullName evidence="7">Uncharacterized protein</fullName>
    </submittedName>
</protein>